<dbReference type="InterPro" id="IPR023642">
    <property type="entry name" value="DNA_primase_lsu_PriL"/>
</dbReference>
<dbReference type="PANTHER" id="PTHR10537:SF3">
    <property type="entry name" value="DNA PRIMASE LARGE SUBUNIT"/>
    <property type="match status" value="1"/>
</dbReference>
<comment type="function">
    <text evidence="7">Regulatory subunit of DNA primase, an RNA polymerase that catalyzes the synthesis of short RNA molecules used as primers for DNA polymerase during DNA replication. Stabilizes and modulates the activity of the small subunit, increasing the rate of DNA synthesis, and conferring RNA synthesis capability. The DNA polymerase activity may enable DNA primase to also catalyze primer extension after primer synthesis. May also play a role in DNA repair.</text>
</comment>
<feature type="binding site" evidence="7">
    <location>
        <position position="313"/>
    </location>
    <ligand>
        <name>[4Fe-4S] cluster</name>
        <dbReference type="ChEBI" id="CHEBI:49883"/>
    </ligand>
</feature>
<dbReference type="GO" id="GO:1990077">
    <property type="term" value="C:primosome complex"/>
    <property type="evidence" value="ECO:0007669"/>
    <property type="project" value="UniProtKB-KW"/>
</dbReference>
<name>A0A101FW35_9EURY</name>
<evidence type="ECO:0000256" key="2">
    <source>
        <dbReference type="ARBA" id="ARBA00022515"/>
    </source>
</evidence>
<keyword evidence="4 7" id="KW-0479">Metal-binding</keyword>
<evidence type="ECO:0000256" key="1">
    <source>
        <dbReference type="ARBA" id="ARBA00022485"/>
    </source>
</evidence>
<evidence type="ECO:0000256" key="5">
    <source>
        <dbReference type="ARBA" id="ARBA00023004"/>
    </source>
</evidence>
<accession>A0A101FW35</accession>
<dbReference type="PANTHER" id="PTHR10537">
    <property type="entry name" value="DNA PRIMASE LARGE SUBUNIT"/>
    <property type="match status" value="1"/>
</dbReference>
<keyword evidence="5 7" id="KW-0408">Iron</keyword>
<dbReference type="HAMAP" id="MF_00701">
    <property type="entry name" value="DNA_primase_lrg_arc"/>
    <property type="match status" value="1"/>
</dbReference>
<reference evidence="10" key="1">
    <citation type="journal article" date="2015" name="MBio">
        <title>Genome-resolved metagenomic analysis reveals roles for candidate phyla and other microbial community members in biogeochemical transformations in oil reservoirs.</title>
        <authorList>
            <person name="Hu P."/>
            <person name="Tom L."/>
            <person name="Singh A."/>
            <person name="Thomas B.C."/>
            <person name="Baker B.J."/>
            <person name="Piceno Y.M."/>
            <person name="Andersen G.L."/>
            <person name="Banfield J.F."/>
        </authorList>
    </citation>
    <scope>NUCLEOTIDE SEQUENCE [LARGE SCALE GENOMIC DNA]</scope>
    <source>
        <strain evidence="10">56_747</strain>
    </source>
</reference>
<dbReference type="GO" id="GO:0006269">
    <property type="term" value="P:DNA replication, synthesis of primer"/>
    <property type="evidence" value="ECO:0007669"/>
    <property type="project" value="UniProtKB-UniRule"/>
</dbReference>
<dbReference type="InterPro" id="IPR007238">
    <property type="entry name" value="DNA_primase_lsu_euk/arc"/>
</dbReference>
<evidence type="ECO:0000313" key="12">
    <source>
        <dbReference type="Proteomes" id="UP000057043"/>
    </source>
</evidence>
<feature type="binding site" evidence="7">
    <location>
        <position position="226"/>
    </location>
    <ligand>
        <name>[4Fe-4S] cluster</name>
        <dbReference type="ChEBI" id="CHEBI:49883"/>
    </ligand>
</feature>
<dbReference type="Pfam" id="PF26466">
    <property type="entry name" value="DNA_primase_lrg_N"/>
    <property type="match status" value="1"/>
</dbReference>
<dbReference type="Proteomes" id="UP000057043">
    <property type="component" value="Unassembled WGS sequence"/>
</dbReference>
<protein>
    <recommendedName>
        <fullName evidence="7">DNA primase large subunit PriL</fullName>
    </recommendedName>
</protein>
<feature type="binding site" evidence="7">
    <location>
        <position position="306"/>
    </location>
    <ligand>
        <name>[4Fe-4S] cluster</name>
        <dbReference type="ChEBI" id="CHEBI:49883"/>
    </ligand>
</feature>
<evidence type="ECO:0000313" key="10">
    <source>
        <dbReference type="EMBL" id="KUK97030.1"/>
    </source>
</evidence>
<dbReference type="CDD" id="cd06560">
    <property type="entry name" value="PriL"/>
    <property type="match status" value="1"/>
</dbReference>
<dbReference type="AlphaFoldDB" id="A0A101FW35"/>
<feature type="binding site" evidence="7">
    <location>
        <position position="297"/>
    </location>
    <ligand>
        <name>[4Fe-4S] cluster</name>
        <dbReference type="ChEBI" id="CHEBI:49883"/>
    </ligand>
</feature>
<keyword evidence="2 7" id="KW-0639">Primosome</keyword>
<evidence type="ECO:0000313" key="9">
    <source>
        <dbReference type="EMBL" id="KUK45517.1"/>
    </source>
</evidence>
<keyword evidence="3 7" id="KW-0235">DNA replication</keyword>
<evidence type="ECO:0000256" key="7">
    <source>
        <dbReference type="HAMAP-Rule" id="MF_00701"/>
    </source>
</evidence>
<evidence type="ECO:0000256" key="3">
    <source>
        <dbReference type="ARBA" id="ARBA00022705"/>
    </source>
</evidence>
<feature type="domain" description="DNA primase large subunit C-terminal" evidence="8">
    <location>
        <begin position="217"/>
        <end position="308"/>
    </location>
</feature>
<proteinExistence type="inferred from homology"/>
<gene>
    <name evidence="7" type="primary">priL</name>
    <name evidence="9" type="ORF">XD72_0160</name>
    <name evidence="10" type="ORF">XE07_0601</name>
</gene>
<comment type="caution">
    <text evidence="9">The sequence shown here is derived from an EMBL/GenBank/DDBJ whole genome shotgun (WGS) entry which is preliminary data.</text>
</comment>
<dbReference type="GO" id="GO:0006270">
    <property type="term" value="P:DNA replication initiation"/>
    <property type="evidence" value="ECO:0007669"/>
    <property type="project" value="TreeGrafter"/>
</dbReference>
<comment type="subunit">
    <text evidence="7">Heterodimer of a small subunit (PriS) and a large subunit (PriL).</text>
</comment>
<dbReference type="PATRIC" id="fig|301375.6.peg.1509"/>
<dbReference type="GO" id="GO:0051539">
    <property type="term" value="F:4 iron, 4 sulfur cluster binding"/>
    <property type="evidence" value="ECO:0007669"/>
    <property type="project" value="UniProtKB-UniRule"/>
</dbReference>
<evidence type="ECO:0000256" key="4">
    <source>
        <dbReference type="ARBA" id="ARBA00022723"/>
    </source>
</evidence>
<dbReference type="GO" id="GO:0046872">
    <property type="term" value="F:metal ion binding"/>
    <property type="evidence" value="ECO:0007669"/>
    <property type="project" value="UniProtKB-KW"/>
</dbReference>
<dbReference type="Proteomes" id="UP000053961">
    <property type="component" value="Unassembled WGS sequence"/>
</dbReference>
<keyword evidence="6 7" id="KW-0411">Iron-sulfur</keyword>
<organism evidence="9 12">
    <name type="scientific">Methanothrix harundinacea</name>
    <dbReference type="NCBI Taxonomy" id="301375"/>
    <lineage>
        <taxon>Archaea</taxon>
        <taxon>Methanobacteriati</taxon>
        <taxon>Methanobacteriota</taxon>
        <taxon>Stenosarchaea group</taxon>
        <taxon>Methanomicrobia</taxon>
        <taxon>Methanotrichales</taxon>
        <taxon>Methanotrichaceae</taxon>
        <taxon>Methanothrix</taxon>
    </lineage>
</organism>
<dbReference type="GO" id="GO:0003899">
    <property type="term" value="F:DNA-directed RNA polymerase activity"/>
    <property type="evidence" value="ECO:0007669"/>
    <property type="project" value="InterPro"/>
</dbReference>
<reference evidence="11 12" key="2">
    <citation type="journal article" date="2015" name="MBio">
        <title>Genome-Resolved Metagenomic Analysis Reveals Roles for Candidate Phyla and Other Microbial Community Members in Biogeochemical Transformations in Oil Reservoirs.</title>
        <authorList>
            <person name="Hu P."/>
            <person name="Tom L."/>
            <person name="Singh A."/>
            <person name="Thomas B.C."/>
            <person name="Baker B.J."/>
            <person name="Piceno Y.M."/>
            <person name="Andersen G.L."/>
            <person name="Banfield J.F."/>
        </authorList>
    </citation>
    <scope>NUCLEOTIDE SEQUENCE [LARGE SCALE GENOMIC DNA]</scope>
    <source>
        <strain evidence="9">57_489</strain>
    </source>
</reference>
<keyword evidence="1 7" id="KW-0004">4Fe-4S</keyword>
<dbReference type="EMBL" id="LGHB01000005">
    <property type="protein sequence ID" value="KUK97030.1"/>
    <property type="molecule type" value="Genomic_DNA"/>
</dbReference>
<evidence type="ECO:0000313" key="11">
    <source>
        <dbReference type="Proteomes" id="UP000053961"/>
    </source>
</evidence>
<dbReference type="SUPFAM" id="SSF140914">
    <property type="entry name" value="PriB N-terminal domain-like"/>
    <property type="match status" value="1"/>
</dbReference>
<comment type="similarity">
    <text evidence="7">Belongs to the eukaryotic-type primase large subunit family.</text>
</comment>
<comment type="cofactor">
    <cofactor evidence="7">
        <name>[4Fe-4S] cluster</name>
        <dbReference type="ChEBI" id="CHEBI:49883"/>
    </cofactor>
    <text evidence="7">Binds 1 [4Fe-4S] cluster.</text>
</comment>
<evidence type="ECO:0000256" key="6">
    <source>
        <dbReference type="ARBA" id="ARBA00023014"/>
    </source>
</evidence>
<dbReference type="InterPro" id="IPR058560">
    <property type="entry name" value="DNA_primase_C"/>
</dbReference>
<dbReference type="EMBL" id="LGFT01000002">
    <property type="protein sequence ID" value="KUK45517.1"/>
    <property type="molecule type" value="Genomic_DNA"/>
</dbReference>
<evidence type="ECO:0000259" key="8">
    <source>
        <dbReference type="Pfam" id="PF04104"/>
    </source>
</evidence>
<sequence>MSLSDYPFSREAAARVKETGYSLEGLLEEPNREPRLSRLVRRRASDRVLGAVRGEIPDERAHPLAELLSYPLARVMVSCLKDEHLTRRYALAEAKLASRKMVREDLSDLLLLARDLEVFPQSDQDGLRVHFSDYLKAASRMRSPGWKLVNRSLDAGWVAVTSHELARLLEERARERVGQSLPLPVPEDICEKLRADLERIEEELSAKRAEERVDLGEVTEDAFPPCIRGMLDQVSKGTNLAHTARFALTTFLLAVGMDVDEVVSVFNTSPDFDEERTRYQVEHIAGKGGTSYRPPSCATMATYGNCPGEDRLCRWVNHPLSYYERKLKRGGGG</sequence>
<dbReference type="Pfam" id="PF04104">
    <property type="entry name" value="DNA_primase_lrg"/>
    <property type="match status" value="1"/>
</dbReference>